<organism evidence="1">
    <name type="scientific">marine sediment metagenome</name>
    <dbReference type="NCBI Taxonomy" id="412755"/>
    <lineage>
        <taxon>unclassified sequences</taxon>
        <taxon>metagenomes</taxon>
        <taxon>ecological metagenomes</taxon>
    </lineage>
</organism>
<feature type="non-terminal residue" evidence="1">
    <location>
        <position position="61"/>
    </location>
</feature>
<sequence length="61" mass="6995">METPNEEERFMTNIKDLTDLIHELITTCYESGIKDINPMLVGLASSYISSLDKKELIETFI</sequence>
<dbReference type="EMBL" id="BART01039865">
    <property type="protein sequence ID" value="GAH24053.1"/>
    <property type="molecule type" value="Genomic_DNA"/>
</dbReference>
<proteinExistence type="predicted"/>
<reference evidence="1" key="1">
    <citation type="journal article" date="2014" name="Front. Microbiol.">
        <title>High frequency of phylogenetically diverse reductive dehalogenase-homologous genes in deep subseafloor sedimentary metagenomes.</title>
        <authorList>
            <person name="Kawai M."/>
            <person name="Futagami T."/>
            <person name="Toyoda A."/>
            <person name="Takaki Y."/>
            <person name="Nishi S."/>
            <person name="Hori S."/>
            <person name="Arai W."/>
            <person name="Tsubouchi T."/>
            <person name="Morono Y."/>
            <person name="Uchiyama I."/>
            <person name="Ito T."/>
            <person name="Fujiyama A."/>
            <person name="Inagaki F."/>
            <person name="Takami H."/>
        </authorList>
    </citation>
    <scope>NUCLEOTIDE SEQUENCE</scope>
    <source>
        <strain evidence="1">Expedition CK06-06</strain>
    </source>
</reference>
<protein>
    <submittedName>
        <fullName evidence="1">Uncharacterized protein</fullName>
    </submittedName>
</protein>
<name>X1FTH2_9ZZZZ</name>
<dbReference type="AlphaFoldDB" id="X1FTH2"/>
<gene>
    <name evidence="1" type="ORF">S01H4_65261</name>
</gene>
<accession>X1FTH2</accession>
<comment type="caution">
    <text evidence="1">The sequence shown here is derived from an EMBL/GenBank/DDBJ whole genome shotgun (WGS) entry which is preliminary data.</text>
</comment>
<evidence type="ECO:0000313" key="1">
    <source>
        <dbReference type="EMBL" id="GAH24053.1"/>
    </source>
</evidence>